<gene>
    <name evidence="1" type="ORF">AL504_02790</name>
</gene>
<reference evidence="2" key="1">
    <citation type="submission" date="2015-12" db="EMBL/GenBank/DDBJ databases">
        <title>FDA dAtabase for Regulatory Grade micrObial Sequences (FDA-ARGOS): Supporting development and validation of Infectious Disease Dx tests.</title>
        <authorList>
            <person name="Case J."/>
            <person name="Tallon L."/>
            <person name="Sadzewicz L."/>
            <person name="Sengamalay N."/>
            <person name="Ott S."/>
            <person name="Godinez A."/>
            <person name="Nagaraj S."/>
            <person name="Nadendla S."/>
            <person name="Sichtig H."/>
        </authorList>
    </citation>
    <scope>NUCLEOTIDE SEQUENCE [LARGE SCALE GENOMIC DNA]</scope>
    <source>
        <strain evidence="2">FDAARGOS_147</strain>
    </source>
</reference>
<dbReference type="Gene3D" id="2.130.10.10">
    <property type="entry name" value="YVTN repeat-like/Quinoprotein amine dehydrogenase"/>
    <property type="match status" value="1"/>
</dbReference>
<evidence type="ECO:0000313" key="1">
    <source>
        <dbReference type="EMBL" id="AMG35066.1"/>
    </source>
</evidence>
<accession>A0A0X8NVC9</accession>
<dbReference type="RefSeq" id="WP_061071102.1">
    <property type="nucleotide sequence ID" value="NZ_CP014060.2"/>
</dbReference>
<name>A0A0X8NVC9_ALCXX</name>
<evidence type="ECO:0008006" key="3">
    <source>
        <dbReference type="Google" id="ProtNLM"/>
    </source>
</evidence>
<dbReference type="Proteomes" id="UP000060602">
    <property type="component" value="Chromosome"/>
</dbReference>
<dbReference type="SUPFAM" id="SSF110296">
    <property type="entry name" value="Oligoxyloglucan reducing end-specific cellobiohydrolase"/>
    <property type="match status" value="1"/>
</dbReference>
<dbReference type="AlphaFoldDB" id="A0A0X8NVC9"/>
<dbReference type="EMBL" id="CP014060">
    <property type="protein sequence ID" value="AMG35066.1"/>
    <property type="molecule type" value="Genomic_DNA"/>
</dbReference>
<proteinExistence type="predicted"/>
<sequence length="458" mass="50131">MNIRVLAGAAAIAVTGVLAYGFYQLMPEGEPLARSEVIGELDGPPLAGYSRTRLYRYGDHQFLVGQLIAGDKDIAGLIKAPVLDALRPVASDCCQPDGAARAEAASADPAQGMLQAAATARDVRNLVYGGRDNGRYALLGSIGGDTGVTLLGGPQGQAIYLVGGSQRRGRDGGSSAGWDVWRSDDQGANWRYAPDLQLGAPRRFTVFLTDDRAMALTDGSNGAGDERLLVSEDGARHWSALSLREQVWPDADSYGKAFQEHLGQVRATADQLVYGWSLYPLAADRAVGWSWRDRVTAGTVRRIETRRFEVRFQDGASPAFRITHDVAAVPPQDPRSQPRVGQPEYATADNRIYRLDPADSNWHELAAMPAVRGQRTWIGQAWFGRNGWVVQTYADHLFSFNDYTRTYFHTRDQGRTWRPFQLSPDQERGLLGLDAAGEGVLVHVDRGGKTIIVRYALE</sequence>
<organism evidence="1 2">
    <name type="scientific">Alcaligenes xylosoxydans xylosoxydans</name>
    <name type="common">Achromobacter xylosoxidans</name>
    <dbReference type="NCBI Taxonomy" id="85698"/>
    <lineage>
        <taxon>Bacteria</taxon>
        <taxon>Pseudomonadati</taxon>
        <taxon>Pseudomonadota</taxon>
        <taxon>Betaproteobacteria</taxon>
        <taxon>Burkholderiales</taxon>
        <taxon>Alcaligenaceae</taxon>
        <taxon>Achromobacter</taxon>
    </lineage>
</organism>
<evidence type="ECO:0000313" key="2">
    <source>
        <dbReference type="Proteomes" id="UP000060602"/>
    </source>
</evidence>
<protein>
    <recommendedName>
        <fullName evidence="3">Exo-alpha-sialidase</fullName>
    </recommendedName>
</protein>
<dbReference type="InterPro" id="IPR015943">
    <property type="entry name" value="WD40/YVTN_repeat-like_dom_sf"/>
</dbReference>